<dbReference type="RefSeq" id="WP_343988339.1">
    <property type="nucleotide sequence ID" value="NZ_BAAAJG010000029.1"/>
</dbReference>
<comment type="similarity">
    <text evidence="5">Belongs to the complex I subunit 1 family.</text>
</comment>
<feature type="transmembrane region" description="Helical" evidence="6">
    <location>
        <begin position="77"/>
        <end position="99"/>
    </location>
</feature>
<dbReference type="Pfam" id="PF00146">
    <property type="entry name" value="NADHdh"/>
    <property type="match status" value="1"/>
</dbReference>
<evidence type="ECO:0000313" key="7">
    <source>
        <dbReference type="EMBL" id="MFD1528396.1"/>
    </source>
</evidence>
<dbReference type="EMBL" id="JBHUCP010000002">
    <property type="protein sequence ID" value="MFD1528396.1"/>
    <property type="molecule type" value="Genomic_DNA"/>
</dbReference>
<feature type="transmembrane region" description="Helical" evidence="6">
    <location>
        <begin position="181"/>
        <end position="204"/>
    </location>
</feature>
<organism evidence="7 8">
    <name type="scientific">Pseudonocardia aurantiaca</name>
    <dbReference type="NCBI Taxonomy" id="75290"/>
    <lineage>
        <taxon>Bacteria</taxon>
        <taxon>Bacillati</taxon>
        <taxon>Actinomycetota</taxon>
        <taxon>Actinomycetes</taxon>
        <taxon>Pseudonocardiales</taxon>
        <taxon>Pseudonocardiaceae</taxon>
        <taxon>Pseudonocardia</taxon>
    </lineage>
</organism>
<feature type="transmembrane region" description="Helical" evidence="6">
    <location>
        <begin position="236"/>
        <end position="255"/>
    </location>
</feature>
<comment type="subcellular location">
    <subcellularLocation>
        <location evidence="5">Cell membrane</location>
        <topology evidence="5">Multi-pass membrane protein</topology>
    </subcellularLocation>
    <subcellularLocation>
        <location evidence="1">Membrane</location>
        <topology evidence="1">Multi-pass membrane protein</topology>
    </subcellularLocation>
</comment>
<protein>
    <submittedName>
        <fullName evidence="7">Complex I subunit 1 family protein</fullName>
    </submittedName>
</protein>
<feature type="transmembrane region" description="Helical" evidence="6">
    <location>
        <begin position="291"/>
        <end position="316"/>
    </location>
</feature>
<name>A0ABW4FCX0_9PSEU</name>
<evidence type="ECO:0000313" key="8">
    <source>
        <dbReference type="Proteomes" id="UP001597145"/>
    </source>
</evidence>
<proteinExistence type="inferred from homology"/>
<accession>A0ABW4FCX0</accession>
<keyword evidence="5" id="KW-0520">NAD</keyword>
<keyword evidence="2 5" id="KW-0812">Transmembrane</keyword>
<feature type="transmembrane region" description="Helical" evidence="6">
    <location>
        <begin position="119"/>
        <end position="145"/>
    </location>
</feature>
<dbReference type="PANTHER" id="PTHR11432">
    <property type="entry name" value="NADH DEHYDROGENASE SUBUNIT 1"/>
    <property type="match status" value="1"/>
</dbReference>
<keyword evidence="8" id="KW-1185">Reference proteome</keyword>
<evidence type="ECO:0000256" key="4">
    <source>
        <dbReference type="ARBA" id="ARBA00023136"/>
    </source>
</evidence>
<evidence type="ECO:0000256" key="3">
    <source>
        <dbReference type="ARBA" id="ARBA00022989"/>
    </source>
</evidence>
<dbReference type="PANTHER" id="PTHR11432:SF3">
    <property type="entry name" value="NADH-UBIQUINONE OXIDOREDUCTASE CHAIN 1"/>
    <property type="match status" value="1"/>
</dbReference>
<keyword evidence="3 6" id="KW-1133">Transmembrane helix</keyword>
<dbReference type="Proteomes" id="UP001597145">
    <property type="component" value="Unassembled WGS sequence"/>
</dbReference>
<evidence type="ECO:0000256" key="5">
    <source>
        <dbReference type="RuleBase" id="RU000471"/>
    </source>
</evidence>
<feature type="transmembrane region" description="Helical" evidence="6">
    <location>
        <begin position="12"/>
        <end position="35"/>
    </location>
</feature>
<evidence type="ECO:0000256" key="1">
    <source>
        <dbReference type="ARBA" id="ARBA00004141"/>
    </source>
</evidence>
<dbReference type="InterPro" id="IPR001694">
    <property type="entry name" value="NADH_UbQ_OxRdtase_su1/FPO"/>
</dbReference>
<keyword evidence="4 6" id="KW-0472">Membrane</keyword>
<sequence>MGEMPAAVTSQALPWWSALLMPVLLGLATWAALAWDAALTARVSGGPAGRAALLAPAREAARLLVGQRRHTVASDRVLARVGVAALPVAALLAAAVLPLGERPVADLGVGVVWFNAMEVVAWAAVWMVGWGSNSALGLVGGYRFVAQGLAYELPHMFAIITAALGAESLRITTIVDAQQDLWFVAIMPVAFVVYLMSAAAMAFWGPFDAPVARDVAGGAAVELSGVDRLVFYGGRWLLLVVAAAMAVPLFLGGGGGPLLSPWAWVAVKTVAVLALLVWLRHRFPTLRMDRYTEFSWVVLVPLTIAQALVVALVVLAKGGDVAGGGM</sequence>
<evidence type="ECO:0000256" key="6">
    <source>
        <dbReference type="SAM" id="Phobius"/>
    </source>
</evidence>
<comment type="caution">
    <text evidence="7">The sequence shown here is derived from an EMBL/GenBank/DDBJ whole genome shotgun (WGS) entry which is preliminary data.</text>
</comment>
<feature type="transmembrane region" description="Helical" evidence="6">
    <location>
        <begin position="261"/>
        <end position="279"/>
    </location>
</feature>
<reference evidence="8" key="1">
    <citation type="journal article" date="2019" name="Int. J. Syst. Evol. Microbiol.">
        <title>The Global Catalogue of Microorganisms (GCM) 10K type strain sequencing project: providing services to taxonomists for standard genome sequencing and annotation.</title>
        <authorList>
            <consortium name="The Broad Institute Genomics Platform"/>
            <consortium name="The Broad Institute Genome Sequencing Center for Infectious Disease"/>
            <person name="Wu L."/>
            <person name="Ma J."/>
        </authorList>
    </citation>
    <scope>NUCLEOTIDE SEQUENCE [LARGE SCALE GENOMIC DNA]</scope>
    <source>
        <strain evidence="8">JCM 12165</strain>
    </source>
</reference>
<gene>
    <name evidence="7" type="ORF">ACFSCY_02980</name>
</gene>
<evidence type="ECO:0000256" key="2">
    <source>
        <dbReference type="ARBA" id="ARBA00022692"/>
    </source>
</evidence>